<sequence>MKARVHAEDLKFETERRLFCKGSALVKLESLNWEEHKTCQHDPKNVLRLKKIFEKEGCRSLKVGNHIPAIVDQHHLDTAIENAKQNKTWKTGILPSSYAMIDSENGYPELEFPGGIICLHGLHRIQAGKALRPAEKWWIVDLYLSGISYETRAILDEEYSNEDRPCDGQIYRKIREYQYLPQKADALVLPATCKRLRGLFRHRLVAAGFDALTKIPALFDAGMKVTTLHTVMATRCYEEIQHYLNHIFTAFVGFFNGIENGIQRLDKATVKAIERKAPAVSTSDSQELSIAIFNGAIFSGFSSQERSVIWGNILKFRGIIPSLSTFFEDMHLLEACVNCIRWLVTVPTDQADQTVFTALGEAFQSQGGTQCTQVVQTTETTFRLVKGNPTYCMKLGYLQMIAFAMKDYRDLPKQSVKKNLIEIARPKADSEVLQKGASFAKQLGFSTPEIERLKGMEPLTFSEVEALVPVPKTAVVEIKRRSGMPRTDTFEEDRQHIFLHNLLQSDEAGEGITSFYVLKSWFNAFFGTWAIPVPVPNTDSNMSPPKDQEVKNESVNLQKTQL</sequence>
<dbReference type="InterPro" id="IPR022198">
    <property type="entry name" value="DUF3723"/>
</dbReference>
<accession>A0A177AGK8</accession>
<dbReference type="GeneID" id="36286632"/>
<dbReference type="OrthoDB" id="4227485at2759"/>
<dbReference type="EMBL" id="KV441391">
    <property type="protein sequence ID" value="OAF60542.1"/>
    <property type="molecule type" value="Genomic_DNA"/>
</dbReference>
<dbReference type="Proteomes" id="UP000077154">
    <property type="component" value="Unassembled WGS sequence"/>
</dbReference>
<dbReference type="VEuPathDB" id="FungiDB:GMDG_03198"/>
<proteinExistence type="predicted"/>
<dbReference type="RefSeq" id="XP_024325823.1">
    <property type="nucleotide sequence ID" value="XM_024467202.1"/>
</dbReference>
<name>A0A177AGK8_9PEZI</name>
<feature type="compositionally biased region" description="Polar residues" evidence="1">
    <location>
        <begin position="553"/>
        <end position="562"/>
    </location>
</feature>
<dbReference type="eggNOG" id="ENOG502S0KD">
    <property type="taxonomic scope" value="Eukaryota"/>
</dbReference>
<organism evidence="2">
    <name type="scientific">Pseudogymnoascus destructans</name>
    <dbReference type="NCBI Taxonomy" id="655981"/>
    <lineage>
        <taxon>Eukaryota</taxon>
        <taxon>Fungi</taxon>
        <taxon>Dikarya</taxon>
        <taxon>Ascomycota</taxon>
        <taxon>Pezizomycotina</taxon>
        <taxon>Leotiomycetes</taxon>
        <taxon>Thelebolales</taxon>
        <taxon>Thelebolaceae</taxon>
        <taxon>Pseudogymnoascus</taxon>
    </lineage>
</organism>
<protein>
    <submittedName>
        <fullName evidence="2">Uncharacterized protein</fullName>
    </submittedName>
</protein>
<evidence type="ECO:0000256" key="1">
    <source>
        <dbReference type="SAM" id="MobiDB-lite"/>
    </source>
</evidence>
<dbReference type="AlphaFoldDB" id="A0A177AGK8"/>
<evidence type="ECO:0000313" key="2">
    <source>
        <dbReference type="EMBL" id="OAF60542.1"/>
    </source>
</evidence>
<reference evidence="2" key="1">
    <citation type="submission" date="2016-03" db="EMBL/GenBank/DDBJ databases">
        <title>Updated assembly of Pseudogymnoascus destructans, the fungus causing white-nose syndrome of bats.</title>
        <authorList>
            <person name="Palmer J.M."/>
            <person name="Drees K.P."/>
            <person name="Foster J.T."/>
            <person name="Lindner D.L."/>
        </authorList>
    </citation>
    <scope>NUCLEOTIDE SEQUENCE [LARGE SCALE GENOMIC DNA]</scope>
    <source>
        <strain evidence="2">20631-21</strain>
    </source>
</reference>
<feature type="region of interest" description="Disordered" evidence="1">
    <location>
        <begin position="537"/>
        <end position="562"/>
    </location>
</feature>
<gene>
    <name evidence="2" type="ORF">VC83_03556</name>
</gene>
<dbReference type="Pfam" id="PF12520">
    <property type="entry name" value="DUF3723"/>
    <property type="match status" value="2"/>
</dbReference>